<dbReference type="EMBL" id="JAAXOW010000001">
    <property type="protein sequence ID" value="NKX92693.1"/>
    <property type="molecule type" value="Genomic_DNA"/>
</dbReference>
<dbReference type="RefSeq" id="WP_168446704.1">
    <property type="nucleotide sequence ID" value="NZ_JAAXOW010000001.1"/>
</dbReference>
<evidence type="ECO:0000313" key="2">
    <source>
        <dbReference type="EMBL" id="NKX92693.1"/>
    </source>
</evidence>
<name>A0A9X5FIE1_9MICO</name>
<feature type="region of interest" description="Disordered" evidence="1">
    <location>
        <begin position="123"/>
        <end position="145"/>
    </location>
</feature>
<protein>
    <submittedName>
        <fullName evidence="2">Acetoacetate decarboxylase family protein</fullName>
    </submittedName>
</protein>
<organism evidence="2 3">
    <name type="scientific">Sanguibacter hominis ATCC BAA-789</name>
    <dbReference type="NCBI Taxonomy" id="1312740"/>
    <lineage>
        <taxon>Bacteria</taxon>
        <taxon>Bacillati</taxon>
        <taxon>Actinomycetota</taxon>
        <taxon>Actinomycetes</taxon>
        <taxon>Micrococcales</taxon>
        <taxon>Sanguibacteraceae</taxon>
        <taxon>Sanguibacter</taxon>
    </lineage>
</organism>
<gene>
    <name evidence="2" type="ORF">HF995_05295</name>
</gene>
<dbReference type="Gene3D" id="2.40.400.10">
    <property type="entry name" value="Acetoacetate decarboxylase-like"/>
    <property type="match status" value="1"/>
</dbReference>
<dbReference type="SUPFAM" id="SSF160104">
    <property type="entry name" value="Acetoacetate decarboxylase-like"/>
    <property type="match status" value="1"/>
</dbReference>
<sequence length="246" mass="26032">MSDAAYPPEPWFLAGQMLVSTFLVEPGDIPGLDAALPDGHRLVLACGRAVVGVASVTYGAREMLQYDELLVGVLTHARGALRVTIPQIWVSTEQSAAGGRELWAIPKHVATFTPDGALLAAPGSGPGGSRVAAPVPERDPHRRGVSAQVRLPDGAPILRLAAHLGARLLPRLPLTLTTAQRALADHAGSGVGSITSRNRVHADVRCVRVRWDVARPGPLAWLAGHRPLLSLALTDAVITFGRDVRR</sequence>
<comment type="caution">
    <text evidence="2">The sequence shown here is derived from an EMBL/GenBank/DDBJ whole genome shotgun (WGS) entry which is preliminary data.</text>
</comment>
<evidence type="ECO:0000313" key="3">
    <source>
        <dbReference type="Proteomes" id="UP000774283"/>
    </source>
</evidence>
<dbReference type="GO" id="GO:0016829">
    <property type="term" value="F:lyase activity"/>
    <property type="evidence" value="ECO:0007669"/>
    <property type="project" value="InterPro"/>
</dbReference>
<keyword evidence="3" id="KW-1185">Reference proteome</keyword>
<accession>A0A9X5FIE1</accession>
<dbReference type="Pfam" id="PF06314">
    <property type="entry name" value="ADC"/>
    <property type="match status" value="1"/>
</dbReference>
<dbReference type="Proteomes" id="UP000774283">
    <property type="component" value="Unassembled WGS sequence"/>
</dbReference>
<reference evidence="2 3" key="1">
    <citation type="submission" date="2020-04" db="EMBL/GenBank/DDBJ databases">
        <title>MicrobeNet Type strains.</title>
        <authorList>
            <person name="Nicholson A.C."/>
        </authorList>
    </citation>
    <scope>NUCLEOTIDE SEQUENCE [LARGE SCALE GENOMIC DNA]</scope>
    <source>
        <strain evidence="2 3">ATCC BAA-789</strain>
    </source>
</reference>
<dbReference type="InterPro" id="IPR010451">
    <property type="entry name" value="Acetoacetate_decarboxylase"/>
</dbReference>
<evidence type="ECO:0000256" key="1">
    <source>
        <dbReference type="SAM" id="MobiDB-lite"/>
    </source>
</evidence>
<dbReference type="AlphaFoldDB" id="A0A9X5FIE1"/>
<proteinExistence type="predicted"/>
<dbReference type="InterPro" id="IPR023375">
    <property type="entry name" value="ADC_dom_sf"/>
</dbReference>